<sequence length="185" mass="20570">MRPLRARRNHVRTARASLPAVPAKRDLASFLRRAAGSREAAVRRDGGHAAILWRLRHHTGLRALHSQVEHAQRKADRPRLLRCGREPGTRHLRRPRSRGAGPAALLPRRRLARPYRRQAHVLRQPDAQDGAGDEVRLKCASSLLVGQFHGSRCRSGGAKLPAVRGARHTHVNHTPSYPASHGKLA</sequence>
<protein>
    <submittedName>
        <fullName evidence="2">Uncharacterized protein</fullName>
    </submittedName>
</protein>
<name>A0A0D3JAQ9_EMIH1</name>
<evidence type="ECO:0000313" key="3">
    <source>
        <dbReference type="Proteomes" id="UP000013827"/>
    </source>
</evidence>
<reference evidence="2" key="2">
    <citation type="submission" date="2024-10" db="UniProtKB">
        <authorList>
            <consortium name="EnsemblProtists"/>
        </authorList>
    </citation>
    <scope>IDENTIFICATION</scope>
</reference>
<dbReference type="PaxDb" id="2903-EOD20594"/>
<reference evidence="3" key="1">
    <citation type="journal article" date="2013" name="Nature">
        <title>Pan genome of the phytoplankton Emiliania underpins its global distribution.</title>
        <authorList>
            <person name="Read B.A."/>
            <person name="Kegel J."/>
            <person name="Klute M.J."/>
            <person name="Kuo A."/>
            <person name="Lefebvre S.C."/>
            <person name="Maumus F."/>
            <person name="Mayer C."/>
            <person name="Miller J."/>
            <person name="Monier A."/>
            <person name="Salamov A."/>
            <person name="Young J."/>
            <person name="Aguilar M."/>
            <person name="Claverie J.M."/>
            <person name="Frickenhaus S."/>
            <person name="Gonzalez K."/>
            <person name="Herman E.K."/>
            <person name="Lin Y.C."/>
            <person name="Napier J."/>
            <person name="Ogata H."/>
            <person name="Sarno A.F."/>
            <person name="Shmutz J."/>
            <person name="Schroeder D."/>
            <person name="de Vargas C."/>
            <person name="Verret F."/>
            <person name="von Dassow P."/>
            <person name="Valentin K."/>
            <person name="Van de Peer Y."/>
            <person name="Wheeler G."/>
            <person name="Dacks J.B."/>
            <person name="Delwiche C.F."/>
            <person name="Dyhrman S.T."/>
            <person name="Glockner G."/>
            <person name="John U."/>
            <person name="Richards T."/>
            <person name="Worden A.Z."/>
            <person name="Zhang X."/>
            <person name="Grigoriev I.V."/>
            <person name="Allen A.E."/>
            <person name="Bidle K."/>
            <person name="Borodovsky M."/>
            <person name="Bowler C."/>
            <person name="Brownlee C."/>
            <person name="Cock J.M."/>
            <person name="Elias M."/>
            <person name="Gladyshev V.N."/>
            <person name="Groth M."/>
            <person name="Guda C."/>
            <person name="Hadaegh A."/>
            <person name="Iglesias-Rodriguez M.D."/>
            <person name="Jenkins J."/>
            <person name="Jones B.M."/>
            <person name="Lawson T."/>
            <person name="Leese F."/>
            <person name="Lindquist E."/>
            <person name="Lobanov A."/>
            <person name="Lomsadze A."/>
            <person name="Malik S.B."/>
            <person name="Marsh M.E."/>
            <person name="Mackinder L."/>
            <person name="Mock T."/>
            <person name="Mueller-Roeber B."/>
            <person name="Pagarete A."/>
            <person name="Parker M."/>
            <person name="Probert I."/>
            <person name="Quesneville H."/>
            <person name="Raines C."/>
            <person name="Rensing S.A."/>
            <person name="Riano-Pachon D.M."/>
            <person name="Richier S."/>
            <person name="Rokitta S."/>
            <person name="Shiraiwa Y."/>
            <person name="Soanes D.M."/>
            <person name="van der Giezen M."/>
            <person name="Wahlund T.M."/>
            <person name="Williams B."/>
            <person name="Wilson W."/>
            <person name="Wolfe G."/>
            <person name="Wurch L.L."/>
        </authorList>
    </citation>
    <scope>NUCLEOTIDE SEQUENCE</scope>
</reference>
<evidence type="ECO:0000313" key="2">
    <source>
        <dbReference type="EnsemblProtists" id="EOD20594"/>
    </source>
</evidence>
<accession>A0A0D3JAQ9</accession>
<evidence type="ECO:0000256" key="1">
    <source>
        <dbReference type="SAM" id="MobiDB-lite"/>
    </source>
</evidence>
<dbReference type="EnsemblProtists" id="EOD20594">
    <property type="protein sequence ID" value="EOD20594"/>
    <property type="gene ID" value="EMIHUDRAFT_450985"/>
</dbReference>
<organism evidence="2 3">
    <name type="scientific">Emiliania huxleyi (strain CCMP1516)</name>
    <dbReference type="NCBI Taxonomy" id="280463"/>
    <lineage>
        <taxon>Eukaryota</taxon>
        <taxon>Haptista</taxon>
        <taxon>Haptophyta</taxon>
        <taxon>Prymnesiophyceae</taxon>
        <taxon>Isochrysidales</taxon>
        <taxon>Noelaerhabdaceae</taxon>
        <taxon>Emiliania</taxon>
    </lineage>
</organism>
<dbReference type="EnsemblProtists" id="EOD28839">
    <property type="protein sequence ID" value="EOD28839"/>
    <property type="gene ID" value="EMIHUDRAFT_456906"/>
</dbReference>
<dbReference type="AlphaFoldDB" id="A0A0D3JAQ9"/>
<dbReference type="Proteomes" id="UP000013827">
    <property type="component" value="Unassembled WGS sequence"/>
</dbReference>
<keyword evidence="3" id="KW-1185">Reference proteome</keyword>
<proteinExistence type="predicted"/>
<feature type="region of interest" description="Disordered" evidence="1">
    <location>
        <begin position="166"/>
        <end position="185"/>
    </location>
</feature>